<protein>
    <submittedName>
        <fullName evidence="3">Uncharacterized protein</fullName>
    </submittedName>
</protein>
<keyword evidence="2" id="KW-0812">Transmembrane</keyword>
<feature type="transmembrane region" description="Helical" evidence="2">
    <location>
        <begin position="31"/>
        <end position="48"/>
    </location>
</feature>
<reference evidence="3 4" key="1">
    <citation type="journal article" date="2016" name="Nat. Commun.">
        <title>Thousands of microbial genomes shed light on interconnected biogeochemical processes in an aquifer system.</title>
        <authorList>
            <person name="Anantharaman K."/>
            <person name="Brown C.T."/>
            <person name="Hug L.A."/>
            <person name="Sharon I."/>
            <person name="Castelle C.J."/>
            <person name="Probst A.J."/>
            <person name="Thomas B.C."/>
            <person name="Singh A."/>
            <person name="Wilkins M.J."/>
            <person name="Karaoz U."/>
            <person name="Brodie E.L."/>
            <person name="Williams K.H."/>
            <person name="Hubbard S.S."/>
            <person name="Banfield J.F."/>
        </authorList>
    </citation>
    <scope>NUCLEOTIDE SEQUENCE [LARGE SCALE GENOMIC DNA]</scope>
</reference>
<keyword evidence="2" id="KW-0472">Membrane</keyword>
<accession>A0A1F2URX4</accession>
<comment type="caution">
    <text evidence="3">The sequence shown here is derived from an EMBL/GenBank/DDBJ whole genome shotgun (WGS) entry which is preliminary data.</text>
</comment>
<feature type="region of interest" description="Disordered" evidence="1">
    <location>
        <begin position="57"/>
        <end position="110"/>
    </location>
</feature>
<evidence type="ECO:0000313" key="4">
    <source>
        <dbReference type="Proteomes" id="UP000178086"/>
    </source>
</evidence>
<dbReference type="EMBL" id="MELI01000010">
    <property type="protein sequence ID" value="OFW35699.1"/>
    <property type="molecule type" value="Genomic_DNA"/>
</dbReference>
<gene>
    <name evidence="3" type="ORF">A2074_01350</name>
</gene>
<dbReference type="AlphaFoldDB" id="A0A1F2URX4"/>
<organism evidence="3 4">
    <name type="scientific">Candidatus Aquicultor primus</name>
    <dbReference type="NCBI Taxonomy" id="1797195"/>
    <lineage>
        <taxon>Bacteria</taxon>
        <taxon>Bacillati</taxon>
        <taxon>Actinomycetota</taxon>
        <taxon>Candidatus Aquicultoria</taxon>
        <taxon>Candidatus Aquicultorales</taxon>
        <taxon>Candidatus Aquicultoraceae</taxon>
        <taxon>Candidatus Aquicultor</taxon>
    </lineage>
</organism>
<evidence type="ECO:0000256" key="1">
    <source>
        <dbReference type="SAM" id="MobiDB-lite"/>
    </source>
</evidence>
<feature type="compositionally biased region" description="Basic residues" evidence="1">
    <location>
        <begin position="87"/>
        <end position="103"/>
    </location>
</feature>
<sequence>MRIAKYKNPLILVALAAIVLMTRSVFVVTSIYWVIIVGLLGALLYTVLKNWREKRAYHNHRQDKRGPQRPNNLTGYGPPRSHVPKPMPKKRTNVIPFKKKRDPKSKTKPD</sequence>
<keyword evidence="2" id="KW-1133">Transmembrane helix</keyword>
<evidence type="ECO:0000313" key="3">
    <source>
        <dbReference type="EMBL" id="OFW35699.1"/>
    </source>
</evidence>
<dbReference type="Proteomes" id="UP000178086">
    <property type="component" value="Unassembled WGS sequence"/>
</dbReference>
<name>A0A1F2URX4_9ACTN</name>
<proteinExistence type="predicted"/>
<evidence type="ECO:0000256" key="2">
    <source>
        <dbReference type="SAM" id="Phobius"/>
    </source>
</evidence>